<dbReference type="OrthoDB" id="9906737at2759"/>
<sequence>MSNSKGLQAKGHPNQQLPVTPSITKRKQAQQRREVPEQAWHGSG</sequence>
<protein>
    <submittedName>
        <fullName evidence="2">Uncharacterized protein</fullName>
    </submittedName>
</protein>
<reference evidence="2" key="1">
    <citation type="submission" date="2017-08" db="EMBL/GenBank/DDBJ databases">
        <title>Assembly of the North American Bullfrog Genome.</title>
        <authorList>
            <person name="Warren R.L."/>
            <person name="Vandervalk B.P."/>
            <person name="Kucuk E."/>
            <person name="Birol I."/>
            <person name="Helbing C."/>
            <person name="Pandoh P."/>
            <person name="Behsaz B."/>
            <person name="Mohamadi H."/>
            <person name="Chu J."/>
            <person name="Jackman S."/>
            <person name="Hammond S.A."/>
            <person name="Veldhoen N."/>
            <person name="Kirk H."/>
            <person name="Zhao Y."/>
            <person name="Coope R."/>
            <person name="Pleasance S."/>
            <person name="Moore R."/>
            <person name="Holt R."/>
        </authorList>
    </citation>
    <scope>NUCLEOTIDE SEQUENCE</scope>
    <source>
        <strain evidence="2">Bruno</strain>
        <tissue evidence="2">Liver</tissue>
    </source>
</reference>
<evidence type="ECO:0000256" key="1">
    <source>
        <dbReference type="SAM" id="MobiDB-lite"/>
    </source>
</evidence>
<dbReference type="EMBL" id="KV942413">
    <property type="protein sequence ID" value="PIO27800.1"/>
    <property type="molecule type" value="Genomic_DNA"/>
</dbReference>
<gene>
    <name evidence="2" type="ORF">AB205_0166610</name>
</gene>
<organism evidence="2">
    <name type="scientific">Aquarana catesbeiana</name>
    <name type="common">American bullfrog</name>
    <name type="synonym">Rana catesbeiana</name>
    <dbReference type="NCBI Taxonomy" id="8400"/>
    <lineage>
        <taxon>Eukaryota</taxon>
        <taxon>Metazoa</taxon>
        <taxon>Chordata</taxon>
        <taxon>Craniata</taxon>
        <taxon>Vertebrata</taxon>
        <taxon>Euteleostomi</taxon>
        <taxon>Amphibia</taxon>
        <taxon>Batrachia</taxon>
        <taxon>Anura</taxon>
        <taxon>Neobatrachia</taxon>
        <taxon>Ranoidea</taxon>
        <taxon>Ranidae</taxon>
        <taxon>Aquarana</taxon>
    </lineage>
</organism>
<name>A0A2G9RIS4_AQUCT</name>
<accession>A0A2G9RIS4</accession>
<feature type="region of interest" description="Disordered" evidence="1">
    <location>
        <begin position="1"/>
        <end position="44"/>
    </location>
</feature>
<feature type="compositionally biased region" description="Polar residues" evidence="1">
    <location>
        <begin position="13"/>
        <end position="23"/>
    </location>
</feature>
<proteinExistence type="predicted"/>
<dbReference type="AlphaFoldDB" id="A0A2G9RIS4"/>
<evidence type="ECO:0000313" key="2">
    <source>
        <dbReference type="EMBL" id="PIO27800.1"/>
    </source>
</evidence>